<accession>A0A1T2X2F2</accession>
<dbReference type="EMBL" id="MSZX01000012">
    <property type="protein sequence ID" value="OPA74071.1"/>
    <property type="molecule type" value="Genomic_DNA"/>
</dbReference>
<gene>
    <name evidence="2" type="ORF">BVG16_25310</name>
</gene>
<protein>
    <submittedName>
        <fullName evidence="2">Uncharacterized protein</fullName>
    </submittedName>
</protein>
<keyword evidence="1" id="KW-0812">Transmembrane</keyword>
<sequence length="307" mass="35930">MNYQDIQWIFSGIGVAIFAAIKITNIINPFSIITNSKEEILFSNNINKISNKIFLFFFTIIFLTIYFTVFSNIDLKEDSSNFLLKVFISWWSLGVMLVLLLFFNILIFSKKIREFIFKKIYFEMRYNKNRSLFYVIPMLLLLLLYFVIVSMMYGNSINLIIITIANNNKITSSTSLGQLYYLPLREILYIVSLSLLVALVYSLFLFPLLRLLKLISSSKLILNIHMNDGTIYKDKFILNNNLDGFLLVSDVPYKEAVDKQMLPRNNIKEIQSRTITTVFGYEAKKSDLILPKDFTDEEKRLYNNIKK</sequence>
<comment type="caution">
    <text evidence="2">The sequence shown here is derived from an EMBL/GenBank/DDBJ whole genome shotgun (WGS) entry which is preliminary data.</text>
</comment>
<reference evidence="2 3" key="1">
    <citation type="submission" date="2017-01" db="EMBL/GenBank/DDBJ databases">
        <title>Genome analysis of Paenibacillus selenitrireducens ES3-24.</title>
        <authorList>
            <person name="Xu D."/>
            <person name="Yao R."/>
            <person name="Zheng S."/>
        </authorList>
    </citation>
    <scope>NUCLEOTIDE SEQUENCE [LARGE SCALE GENOMIC DNA]</scope>
    <source>
        <strain evidence="2 3">ES3-24</strain>
    </source>
</reference>
<evidence type="ECO:0000313" key="2">
    <source>
        <dbReference type="EMBL" id="OPA74071.1"/>
    </source>
</evidence>
<keyword evidence="1" id="KW-1133">Transmembrane helix</keyword>
<feature type="transmembrane region" description="Helical" evidence="1">
    <location>
        <begin position="6"/>
        <end position="32"/>
    </location>
</feature>
<dbReference type="AlphaFoldDB" id="A0A1T2X2F2"/>
<feature type="transmembrane region" description="Helical" evidence="1">
    <location>
        <begin position="53"/>
        <end position="70"/>
    </location>
</feature>
<feature type="transmembrane region" description="Helical" evidence="1">
    <location>
        <begin position="187"/>
        <end position="209"/>
    </location>
</feature>
<dbReference type="Proteomes" id="UP000190188">
    <property type="component" value="Unassembled WGS sequence"/>
</dbReference>
<feature type="transmembrane region" description="Helical" evidence="1">
    <location>
        <begin position="90"/>
        <end position="110"/>
    </location>
</feature>
<name>A0A1T2X2F2_9BACL</name>
<evidence type="ECO:0000313" key="3">
    <source>
        <dbReference type="Proteomes" id="UP000190188"/>
    </source>
</evidence>
<feature type="transmembrane region" description="Helical" evidence="1">
    <location>
        <begin position="131"/>
        <end position="153"/>
    </location>
</feature>
<keyword evidence="3" id="KW-1185">Reference proteome</keyword>
<keyword evidence="1" id="KW-0472">Membrane</keyword>
<proteinExistence type="predicted"/>
<organism evidence="2 3">
    <name type="scientific">Paenibacillus selenitireducens</name>
    <dbReference type="NCBI Taxonomy" id="1324314"/>
    <lineage>
        <taxon>Bacteria</taxon>
        <taxon>Bacillati</taxon>
        <taxon>Bacillota</taxon>
        <taxon>Bacilli</taxon>
        <taxon>Bacillales</taxon>
        <taxon>Paenibacillaceae</taxon>
        <taxon>Paenibacillus</taxon>
    </lineage>
</organism>
<evidence type="ECO:0000256" key="1">
    <source>
        <dbReference type="SAM" id="Phobius"/>
    </source>
</evidence>